<dbReference type="SUPFAM" id="SSF52218">
    <property type="entry name" value="Flavoproteins"/>
    <property type="match status" value="1"/>
</dbReference>
<sequence length="215" mass="24920">MMNVLIVFAHPESESLNGSLKELAVDVLNDEGHQVQVSDLYTMNWKAVLDKDDFPERMNKELFNPIAEQLNAVEKDNIPLDIKREMDKVLWSDVIIFQFPIWWSNFPAILKGWIDRVFYNGFAFNVGEMKLYNEGLLKGKKGMLSFTTGASRELYTDKGPHGDIEVLVKYFNHLLFEFVGMDALPYFAIFGPGEMSEEERENELDRFEEIIRNLP</sequence>
<accession>A0A089ZGD3</accession>
<name>A0A089ZGD3_METFO</name>
<reference evidence="4" key="1">
    <citation type="submission" date="2013-12" db="EMBL/GenBank/DDBJ databases">
        <title>The complete genome sequence of Methanobacterium sp. BRM9.</title>
        <authorList>
            <consortium name="Pastoral Greenhouse Gas Research Consortium"/>
            <person name="Kelly W.J."/>
            <person name="Leahy S.C."/>
            <person name="Perry R."/>
            <person name="Li D."/>
            <person name="Altermann E."/>
            <person name="Lambie S.C."/>
            <person name="Attwood G.T."/>
        </authorList>
    </citation>
    <scope>NUCLEOTIDE SEQUENCE [LARGE SCALE GENOMIC DNA]</scope>
    <source>
        <strain evidence="4">BRM9</strain>
    </source>
</reference>
<dbReference type="EMBL" id="LN734822">
    <property type="protein sequence ID" value="CEL25674.1"/>
    <property type="molecule type" value="Genomic_DNA"/>
</dbReference>
<proteinExistence type="inferred from homology"/>
<dbReference type="EC" id="1.10.99.2" evidence="5"/>
<evidence type="ECO:0000313" key="5">
    <source>
        <dbReference type="EMBL" id="CEL25674.1"/>
    </source>
</evidence>
<dbReference type="InterPro" id="IPR003680">
    <property type="entry name" value="Flavodoxin_fold"/>
</dbReference>
<keyword evidence="7" id="KW-1185">Reference proteome</keyword>
<dbReference type="PANTHER" id="PTHR10204">
    <property type="entry name" value="NAD P H OXIDOREDUCTASE-RELATED"/>
    <property type="match status" value="1"/>
</dbReference>
<evidence type="ECO:0000313" key="6">
    <source>
        <dbReference type="Proteomes" id="UP000029661"/>
    </source>
</evidence>
<dbReference type="Pfam" id="PF02525">
    <property type="entry name" value="Flavodoxin_2"/>
    <property type="match status" value="1"/>
</dbReference>
<organism evidence="4 6">
    <name type="scientific">Methanobacterium formicicum</name>
    <dbReference type="NCBI Taxonomy" id="2162"/>
    <lineage>
        <taxon>Archaea</taxon>
        <taxon>Methanobacteriati</taxon>
        <taxon>Methanobacteriota</taxon>
        <taxon>Methanomada group</taxon>
        <taxon>Methanobacteria</taxon>
        <taxon>Methanobacteriales</taxon>
        <taxon>Methanobacteriaceae</taxon>
        <taxon>Methanobacterium</taxon>
    </lineage>
</organism>
<feature type="domain" description="Flavodoxin-like fold" evidence="3">
    <location>
        <begin position="2"/>
        <end position="209"/>
    </location>
</feature>
<keyword evidence="2 5" id="KW-0560">Oxidoreductase</keyword>
<gene>
    <name evidence="4" type="ORF">BRM9_0336</name>
    <name evidence="5" type="ORF">MB9_2047</name>
</gene>
<dbReference type="STRING" id="2162.BRM9_0336"/>
<dbReference type="GeneID" id="24791492"/>
<dbReference type="RefSeq" id="WP_231553459.1">
    <property type="nucleotide sequence ID" value="NZ_CP006933.1"/>
</dbReference>
<evidence type="ECO:0000259" key="3">
    <source>
        <dbReference type="Pfam" id="PF02525"/>
    </source>
</evidence>
<evidence type="ECO:0000313" key="4">
    <source>
        <dbReference type="EMBL" id="AIS31163.1"/>
    </source>
</evidence>
<evidence type="ECO:0000313" key="7">
    <source>
        <dbReference type="Proteomes" id="UP000062768"/>
    </source>
</evidence>
<dbReference type="InterPro" id="IPR051545">
    <property type="entry name" value="NAD(P)H_dehydrogenase_qn"/>
</dbReference>
<evidence type="ECO:0000256" key="1">
    <source>
        <dbReference type="ARBA" id="ARBA00006252"/>
    </source>
</evidence>
<dbReference type="KEGG" id="mfc:BRM9_0336"/>
<dbReference type="GO" id="GO:0003955">
    <property type="term" value="F:NAD(P)H dehydrogenase (quinone) activity"/>
    <property type="evidence" value="ECO:0007669"/>
    <property type="project" value="TreeGrafter"/>
</dbReference>
<dbReference type="PANTHER" id="PTHR10204:SF34">
    <property type="entry name" value="NAD(P)H DEHYDROGENASE [QUINONE] 1 ISOFORM 1"/>
    <property type="match status" value="1"/>
</dbReference>
<evidence type="ECO:0000256" key="2">
    <source>
        <dbReference type="ARBA" id="ARBA00023002"/>
    </source>
</evidence>
<reference evidence="5" key="2">
    <citation type="submission" date="2014-09" db="EMBL/GenBank/DDBJ databases">
        <authorList>
            <person name="Bishop-Lilly K.A."/>
            <person name="Broomall S.M."/>
            <person name="Chain P.S."/>
            <person name="Chertkov O."/>
            <person name="Coyne S.R."/>
            <person name="Daligault H.E."/>
            <person name="Davenport K.W."/>
            <person name="Erkkila T."/>
            <person name="Frey K.G."/>
            <person name="Gibbons H.S."/>
            <person name="Gu W."/>
            <person name="Jaissle J."/>
            <person name="Johnson S.L."/>
            <person name="Koroleva G.I."/>
            <person name="Ladner J.T."/>
            <person name="Lo C.-C."/>
            <person name="Minogue T.D."/>
            <person name="Munk C."/>
            <person name="Palacios G.F."/>
            <person name="Redden C.L."/>
            <person name="Rosenzweig C.N."/>
            <person name="Scholz M.B."/>
            <person name="Teshima H."/>
            <person name="Xu Y."/>
        </authorList>
    </citation>
    <scope>NUCLEOTIDE SEQUENCE</scope>
    <source>
        <strain evidence="5">Mb9</strain>
    </source>
</reference>
<dbReference type="Gene3D" id="3.40.50.360">
    <property type="match status" value="1"/>
</dbReference>
<dbReference type="Proteomes" id="UP000029661">
    <property type="component" value="Chromosome"/>
</dbReference>
<dbReference type="PATRIC" id="fig|2162.10.peg.2125"/>
<protein>
    <submittedName>
        <fullName evidence="4">NAD(P)H dehydrogenase quinone family</fullName>
    </submittedName>
    <submittedName>
        <fullName evidence="5">Ribosyldihydronicotinamide dehydrogenase (Quinone)</fullName>
        <ecNumber evidence="5">1.10.99.2</ecNumber>
    </submittedName>
</protein>
<dbReference type="AlphaFoldDB" id="A0A089ZGD3"/>
<dbReference type="Proteomes" id="UP000062768">
    <property type="component" value="Chromosome I"/>
</dbReference>
<dbReference type="GO" id="GO:0005829">
    <property type="term" value="C:cytosol"/>
    <property type="evidence" value="ECO:0007669"/>
    <property type="project" value="TreeGrafter"/>
</dbReference>
<comment type="similarity">
    <text evidence="1">Belongs to the NAD(P)H dehydrogenase (quinone) family.</text>
</comment>
<dbReference type="EMBL" id="CP006933">
    <property type="protein sequence ID" value="AIS31163.1"/>
    <property type="molecule type" value="Genomic_DNA"/>
</dbReference>
<dbReference type="InterPro" id="IPR029039">
    <property type="entry name" value="Flavoprotein-like_sf"/>
</dbReference>